<name>A0ABS5YUS9_9ACTN</name>
<reference evidence="2 3" key="1">
    <citation type="submission" date="2021-06" db="EMBL/GenBank/DDBJ databases">
        <title>Actinoplanes lichenicola sp. nov., and Actinoplanes ovalisporus sp. nov., isolated from lichen in Thailand.</title>
        <authorList>
            <person name="Saeng-In P."/>
            <person name="Kanchanasin P."/>
            <person name="Yuki M."/>
            <person name="Kudo T."/>
            <person name="Ohkuma M."/>
            <person name="Phongsopitanun W."/>
            <person name="Tanasupawat S."/>
        </authorList>
    </citation>
    <scope>NUCLEOTIDE SEQUENCE [LARGE SCALE GENOMIC DNA]</scope>
    <source>
        <strain evidence="2 3">NBRC 110975</strain>
    </source>
</reference>
<dbReference type="EMBL" id="JAHKKG010000008">
    <property type="protein sequence ID" value="MBU2667209.1"/>
    <property type="molecule type" value="Genomic_DNA"/>
</dbReference>
<keyword evidence="1" id="KW-0812">Transmembrane</keyword>
<comment type="caution">
    <text evidence="2">The sequence shown here is derived from an EMBL/GenBank/DDBJ whole genome shotgun (WGS) entry which is preliminary data.</text>
</comment>
<evidence type="ECO:0000256" key="1">
    <source>
        <dbReference type="SAM" id="Phobius"/>
    </source>
</evidence>
<feature type="transmembrane region" description="Helical" evidence="1">
    <location>
        <begin position="215"/>
        <end position="233"/>
    </location>
</feature>
<organism evidence="2 3">
    <name type="scientific">Paractinoplanes bogorensis</name>
    <dbReference type="NCBI Taxonomy" id="1610840"/>
    <lineage>
        <taxon>Bacteria</taxon>
        <taxon>Bacillati</taxon>
        <taxon>Actinomycetota</taxon>
        <taxon>Actinomycetes</taxon>
        <taxon>Micromonosporales</taxon>
        <taxon>Micromonosporaceae</taxon>
        <taxon>Paractinoplanes</taxon>
    </lineage>
</organism>
<gene>
    <name evidence="2" type="ORF">KOI35_27240</name>
</gene>
<proteinExistence type="predicted"/>
<keyword evidence="1" id="KW-0472">Membrane</keyword>
<evidence type="ECO:0008006" key="4">
    <source>
        <dbReference type="Google" id="ProtNLM"/>
    </source>
</evidence>
<keyword evidence="3" id="KW-1185">Reference proteome</keyword>
<evidence type="ECO:0000313" key="2">
    <source>
        <dbReference type="EMBL" id="MBU2667209.1"/>
    </source>
</evidence>
<accession>A0ABS5YUS9</accession>
<dbReference type="Proteomes" id="UP001519654">
    <property type="component" value="Unassembled WGS sequence"/>
</dbReference>
<keyword evidence="1" id="KW-1133">Transmembrane helix</keyword>
<evidence type="ECO:0000313" key="3">
    <source>
        <dbReference type="Proteomes" id="UP001519654"/>
    </source>
</evidence>
<protein>
    <recommendedName>
        <fullName evidence="4">RING-type E3 ubiquitin transferase</fullName>
    </recommendedName>
</protein>
<sequence length="236" mass="24959">MLTFLTAALVGGLLLMIAALVLWGVKAGDRRSHRLIAGTPMTPIGSWRPGTRRVAGQGITGSGPYGPMAGPVSGQDCAWWQVRVDRYPSRDSDDRTGWDALGVFAAPGLPSIGDGSGHVLVDARVADQAVTVNYVRSVSSVPAYVPAKLVGKMRSYEEIRLTETRLPIGREVFVVGSVQRDPAVLTPKVFTVDRRDQVLDRLAGTARSAQVVSRAFGLAGLVLAAVSAGLLSVRLG</sequence>
<dbReference type="RefSeq" id="WP_215791460.1">
    <property type="nucleotide sequence ID" value="NZ_JAHKKG010000008.1"/>
</dbReference>